<name>A0A0G4EXA9_VITBC</name>
<reference evidence="2 3" key="1">
    <citation type="submission" date="2014-11" db="EMBL/GenBank/DDBJ databases">
        <authorList>
            <person name="Zhu J."/>
            <person name="Qi W."/>
            <person name="Song R."/>
        </authorList>
    </citation>
    <scope>NUCLEOTIDE SEQUENCE [LARGE SCALE GENOMIC DNA]</scope>
</reference>
<feature type="region of interest" description="Disordered" evidence="1">
    <location>
        <begin position="169"/>
        <end position="218"/>
    </location>
</feature>
<evidence type="ECO:0000313" key="2">
    <source>
        <dbReference type="EMBL" id="CEM03204.1"/>
    </source>
</evidence>
<keyword evidence="3" id="KW-1185">Reference proteome</keyword>
<organism evidence="2 3">
    <name type="scientific">Vitrella brassicaformis (strain CCMP3155)</name>
    <dbReference type="NCBI Taxonomy" id="1169540"/>
    <lineage>
        <taxon>Eukaryota</taxon>
        <taxon>Sar</taxon>
        <taxon>Alveolata</taxon>
        <taxon>Colpodellida</taxon>
        <taxon>Vitrellaceae</taxon>
        <taxon>Vitrella</taxon>
    </lineage>
</organism>
<dbReference type="Proteomes" id="UP000041254">
    <property type="component" value="Unassembled WGS sequence"/>
</dbReference>
<feature type="compositionally biased region" description="Low complexity" evidence="1">
    <location>
        <begin position="176"/>
        <end position="197"/>
    </location>
</feature>
<feature type="region of interest" description="Disordered" evidence="1">
    <location>
        <begin position="18"/>
        <end position="74"/>
    </location>
</feature>
<proteinExistence type="predicted"/>
<accession>A0A0G4EXA9</accession>
<feature type="region of interest" description="Disordered" evidence="1">
    <location>
        <begin position="114"/>
        <end position="134"/>
    </location>
</feature>
<dbReference type="VEuPathDB" id="CryptoDB:Vbra_21052"/>
<feature type="compositionally biased region" description="Low complexity" evidence="1">
    <location>
        <begin position="22"/>
        <end position="44"/>
    </location>
</feature>
<dbReference type="AlphaFoldDB" id="A0A0G4EXA9"/>
<sequence>MAACTAFDDDKASIESVASLTSTSALPLPHHPSSTHSDSSTASPPKSPCSSVAAVGPSSTTTDKTSTPDLKQRGIAPTVTLFSASFADPLGVGRDGLTGKGGGGGGVGAVQLKEGGGGVSGKGKGDGDSDDGSDVAEDGVLLVFEMLPKHPFNRASIWHRHHDTEGWPKPAEGGCTIPKTTITNIPNTNIPKTNTPISTAKKRVDGGFPATSPTRGGGGLFRHAFSQLSKNNTTTGTHTPPTPITTIIRNDSLSASKGAAQTGAGASVRPAPRRADDILAVLARAMQEKGEGEGQGVMTRAQAVVGSAGVRMAGAAAARGGGGTGTLPSAGGAGACAGGVGVEPYHAGMYGEATGTGVKGQEWGHFRKAVGRGLRPAGCRVVSPLQPMGSFHAGRPIPFSQAPPNRNEYANRSGCAFLQPGSTKPHCSSGPFF</sequence>
<protein>
    <submittedName>
        <fullName evidence="2">Uncharacterized protein</fullName>
    </submittedName>
</protein>
<evidence type="ECO:0000256" key="1">
    <source>
        <dbReference type="SAM" id="MobiDB-lite"/>
    </source>
</evidence>
<dbReference type="EMBL" id="CDMY01000336">
    <property type="protein sequence ID" value="CEM03204.1"/>
    <property type="molecule type" value="Genomic_DNA"/>
</dbReference>
<gene>
    <name evidence="2" type="ORF">Vbra_21052</name>
</gene>
<evidence type="ECO:0000313" key="3">
    <source>
        <dbReference type="Proteomes" id="UP000041254"/>
    </source>
</evidence>
<feature type="compositionally biased region" description="Low complexity" evidence="1">
    <location>
        <begin position="57"/>
        <end position="69"/>
    </location>
</feature>
<dbReference type="InParanoid" id="A0A0G4EXA9"/>